<feature type="transmembrane region" description="Helical" evidence="1">
    <location>
        <begin position="28"/>
        <end position="50"/>
    </location>
</feature>
<name>A0A452XQT1_AEGTS</name>
<organism evidence="2 3">
    <name type="scientific">Aegilops tauschii subsp. strangulata</name>
    <name type="common">Goatgrass</name>
    <dbReference type="NCBI Taxonomy" id="200361"/>
    <lineage>
        <taxon>Eukaryota</taxon>
        <taxon>Viridiplantae</taxon>
        <taxon>Streptophyta</taxon>
        <taxon>Embryophyta</taxon>
        <taxon>Tracheophyta</taxon>
        <taxon>Spermatophyta</taxon>
        <taxon>Magnoliopsida</taxon>
        <taxon>Liliopsida</taxon>
        <taxon>Poales</taxon>
        <taxon>Poaceae</taxon>
        <taxon>BOP clade</taxon>
        <taxon>Pooideae</taxon>
        <taxon>Triticodae</taxon>
        <taxon>Triticeae</taxon>
        <taxon>Triticinae</taxon>
        <taxon>Aegilops</taxon>
    </lineage>
</organism>
<keyword evidence="3" id="KW-1185">Reference proteome</keyword>
<dbReference type="Gramene" id="AET1Gv20116100.1">
    <property type="protein sequence ID" value="AET1Gv20116100.1"/>
    <property type="gene ID" value="AET1Gv20116100"/>
</dbReference>
<keyword evidence="1" id="KW-0472">Membrane</keyword>
<dbReference type="Proteomes" id="UP000015105">
    <property type="component" value="Chromosome 1D"/>
</dbReference>
<dbReference type="AlphaFoldDB" id="A0A452XQT1"/>
<keyword evidence="1" id="KW-1133">Transmembrane helix</keyword>
<dbReference type="PANTHER" id="PTHR36480:SF3">
    <property type="entry name" value="OS06G0118900 PROTEIN"/>
    <property type="match status" value="1"/>
</dbReference>
<dbReference type="EnsemblPlants" id="AET1Gv20116100.1">
    <property type="protein sequence ID" value="AET1Gv20116100.1"/>
    <property type="gene ID" value="AET1Gv20116100"/>
</dbReference>
<proteinExistence type="predicted"/>
<reference evidence="3" key="1">
    <citation type="journal article" date="2014" name="Science">
        <title>Ancient hybridizations among the ancestral genomes of bread wheat.</title>
        <authorList>
            <consortium name="International Wheat Genome Sequencing Consortium,"/>
            <person name="Marcussen T."/>
            <person name="Sandve S.R."/>
            <person name="Heier L."/>
            <person name="Spannagl M."/>
            <person name="Pfeifer M."/>
            <person name="Jakobsen K.S."/>
            <person name="Wulff B.B."/>
            <person name="Steuernagel B."/>
            <person name="Mayer K.F."/>
            <person name="Olsen O.A."/>
        </authorList>
    </citation>
    <scope>NUCLEOTIDE SEQUENCE [LARGE SCALE GENOMIC DNA]</scope>
    <source>
        <strain evidence="3">cv. AL8/78</strain>
    </source>
</reference>
<evidence type="ECO:0000313" key="2">
    <source>
        <dbReference type="EnsemblPlants" id="AET1Gv20116100.1"/>
    </source>
</evidence>
<reference evidence="2" key="4">
    <citation type="submission" date="2019-03" db="UniProtKB">
        <authorList>
            <consortium name="EnsemblPlants"/>
        </authorList>
    </citation>
    <scope>IDENTIFICATION</scope>
</reference>
<reference evidence="3" key="2">
    <citation type="journal article" date="2017" name="Nat. Plants">
        <title>The Aegilops tauschii genome reveals multiple impacts of transposons.</title>
        <authorList>
            <person name="Zhao G."/>
            <person name="Zou C."/>
            <person name="Li K."/>
            <person name="Wang K."/>
            <person name="Li T."/>
            <person name="Gao L."/>
            <person name="Zhang X."/>
            <person name="Wang H."/>
            <person name="Yang Z."/>
            <person name="Liu X."/>
            <person name="Jiang W."/>
            <person name="Mao L."/>
            <person name="Kong X."/>
            <person name="Jiao Y."/>
            <person name="Jia J."/>
        </authorList>
    </citation>
    <scope>NUCLEOTIDE SEQUENCE [LARGE SCALE GENOMIC DNA]</scope>
    <source>
        <strain evidence="3">cv. AL8/78</strain>
    </source>
</reference>
<dbReference type="PANTHER" id="PTHR36480">
    <property type="entry name" value="OS06G0118900 PROTEIN-RELATED"/>
    <property type="match status" value="1"/>
</dbReference>
<evidence type="ECO:0008006" key="4">
    <source>
        <dbReference type="Google" id="ProtNLM"/>
    </source>
</evidence>
<sequence>CLLLAKVTYWHTDMATADESKFWTVRHYILAVLGGTFAATAVVIVVSVVLSPAEINFSIVHASNRTSYDGTWYLNLTVTAANASRKRAAVRYLNFFIGLIDSKDSRNTIDAKVYARPSAAQYLPPGAAPAIIDASVAFSRFHRHHMDLVGNRGTTVVVEAQVQFRVGGIPTTLYNIKVSCPRVLFAVEGLHKSPAPPVHCGV</sequence>
<evidence type="ECO:0000256" key="1">
    <source>
        <dbReference type="SAM" id="Phobius"/>
    </source>
</evidence>
<keyword evidence="1" id="KW-0812">Transmembrane</keyword>
<reference evidence="2" key="3">
    <citation type="journal article" date="2017" name="Nature">
        <title>Genome sequence of the progenitor of the wheat D genome Aegilops tauschii.</title>
        <authorList>
            <person name="Luo M.C."/>
            <person name="Gu Y.Q."/>
            <person name="Puiu D."/>
            <person name="Wang H."/>
            <person name="Twardziok S.O."/>
            <person name="Deal K.R."/>
            <person name="Huo N."/>
            <person name="Zhu T."/>
            <person name="Wang L."/>
            <person name="Wang Y."/>
            <person name="McGuire P.E."/>
            <person name="Liu S."/>
            <person name="Long H."/>
            <person name="Ramasamy R.K."/>
            <person name="Rodriguez J.C."/>
            <person name="Van S.L."/>
            <person name="Yuan L."/>
            <person name="Wang Z."/>
            <person name="Xia Z."/>
            <person name="Xiao L."/>
            <person name="Anderson O.D."/>
            <person name="Ouyang S."/>
            <person name="Liang Y."/>
            <person name="Zimin A.V."/>
            <person name="Pertea G."/>
            <person name="Qi P."/>
            <person name="Bennetzen J.L."/>
            <person name="Dai X."/>
            <person name="Dawson M.W."/>
            <person name="Muller H.G."/>
            <person name="Kugler K."/>
            <person name="Rivarola-Duarte L."/>
            <person name="Spannagl M."/>
            <person name="Mayer K.F.X."/>
            <person name="Lu F.H."/>
            <person name="Bevan M.W."/>
            <person name="Leroy P."/>
            <person name="Li P."/>
            <person name="You F.M."/>
            <person name="Sun Q."/>
            <person name="Liu Z."/>
            <person name="Lyons E."/>
            <person name="Wicker T."/>
            <person name="Salzberg S.L."/>
            <person name="Devos K.M."/>
            <person name="Dvorak J."/>
        </authorList>
    </citation>
    <scope>NUCLEOTIDE SEQUENCE [LARGE SCALE GENOMIC DNA]</scope>
    <source>
        <strain evidence="2">cv. AL8/78</strain>
    </source>
</reference>
<evidence type="ECO:0000313" key="3">
    <source>
        <dbReference type="Proteomes" id="UP000015105"/>
    </source>
</evidence>
<reference evidence="2" key="5">
    <citation type="journal article" date="2021" name="G3 (Bethesda)">
        <title>Aegilops tauschii genome assembly Aet v5.0 features greater sequence contiguity and improved annotation.</title>
        <authorList>
            <person name="Wang L."/>
            <person name="Zhu T."/>
            <person name="Rodriguez J.C."/>
            <person name="Deal K.R."/>
            <person name="Dubcovsky J."/>
            <person name="McGuire P.E."/>
            <person name="Lux T."/>
            <person name="Spannagl M."/>
            <person name="Mayer K.F.X."/>
            <person name="Baldrich P."/>
            <person name="Meyers B.C."/>
            <person name="Huo N."/>
            <person name="Gu Y.Q."/>
            <person name="Zhou H."/>
            <person name="Devos K.M."/>
            <person name="Bennetzen J.L."/>
            <person name="Unver T."/>
            <person name="Budak H."/>
            <person name="Gulick P.J."/>
            <person name="Galiba G."/>
            <person name="Kalapos B."/>
            <person name="Nelson D.R."/>
            <person name="Li P."/>
            <person name="You F.M."/>
            <person name="Luo M.C."/>
            <person name="Dvorak J."/>
        </authorList>
    </citation>
    <scope>NUCLEOTIDE SEQUENCE [LARGE SCALE GENOMIC DNA]</scope>
    <source>
        <strain evidence="2">cv. AL8/78</strain>
    </source>
</reference>
<protein>
    <recommendedName>
        <fullName evidence="4">Late embryogenesis abundant protein LEA-2 subgroup domain-containing protein</fullName>
    </recommendedName>
</protein>
<accession>A0A452XQT1</accession>